<dbReference type="AlphaFoldDB" id="A0A6A6M2K1"/>
<keyword evidence="2" id="KW-1185">Reference proteome</keyword>
<evidence type="ECO:0000313" key="2">
    <source>
        <dbReference type="Proteomes" id="UP000467840"/>
    </source>
</evidence>
<dbReference type="EMBL" id="JAAGAX010000008">
    <property type="protein sequence ID" value="KAF2307920.1"/>
    <property type="molecule type" value="Genomic_DNA"/>
</dbReference>
<dbReference type="Proteomes" id="UP000467840">
    <property type="component" value="Chromosome 9"/>
</dbReference>
<organism evidence="1 2">
    <name type="scientific">Hevea brasiliensis</name>
    <name type="common">Para rubber tree</name>
    <name type="synonym">Siphonia brasiliensis</name>
    <dbReference type="NCBI Taxonomy" id="3981"/>
    <lineage>
        <taxon>Eukaryota</taxon>
        <taxon>Viridiplantae</taxon>
        <taxon>Streptophyta</taxon>
        <taxon>Embryophyta</taxon>
        <taxon>Tracheophyta</taxon>
        <taxon>Spermatophyta</taxon>
        <taxon>Magnoliopsida</taxon>
        <taxon>eudicotyledons</taxon>
        <taxon>Gunneridae</taxon>
        <taxon>Pentapetalae</taxon>
        <taxon>rosids</taxon>
        <taxon>fabids</taxon>
        <taxon>Malpighiales</taxon>
        <taxon>Euphorbiaceae</taxon>
        <taxon>Crotonoideae</taxon>
        <taxon>Micrandreae</taxon>
        <taxon>Hevea</taxon>
    </lineage>
</organism>
<comment type="caution">
    <text evidence="1">The sequence shown here is derived from an EMBL/GenBank/DDBJ whole genome shotgun (WGS) entry which is preliminary data.</text>
</comment>
<reference evidence="1 2" key="1">
    <citation type="journal article" date="2020" name="Mol. Plant">
        <title>The Chromosome-Based Rubber Tree Genome Provides New Insights into Spurge Genome Evolution and Rubber Biosynthesis.</title>
        <authorList>
            <person name="Liu J."/>
            <person name="Shi C."/>
            <person name="Shi C.C."/>
            <person name="Li W."/>
            <person name="Zhang Q.J."/>
            <person name="Zhang Y."/>
            <person name="Li K."/>
            <person name="Lu H.F."/>
            <person name="Shi C."/>
            <person name="Zhu S.T."/>
            <person name="Xiao Z.Y."/>
            <person name="Nan H."/>
            <person name="Yue Y."/>
            <person name="Zhu X.G."/>
            <person name="Wu Y."/>
            <person name="Hong X.N."/>
            <person name="Fan G.Y."/>
            <person name="Tong Y."/>
            <person name="Zhang D."/>
            <person name="Mao C.L."/>
            <person name="Liu Y.L."/>
            <person name="Hao S.J."/>
            <person name="Liu W.Q."/>
            <person name="Lv M.Q."/>
            <person name="Zhang H.B."/>
            <person name="Liu Y."/>
            <person name="Hu-Tang G.R."/>
            <person name="Wang J.P."/>
            <person name="Wang J.H."/>
            <person name="Sun Y.H."/>
            <person name="Ni S.B."/>
            <person name="Chen W.B."/>
            <person name="Zhang X.C."/>
            <person name="Jiao Y.N."/>
            <person name="Eichler E.E."/>
            <person name="Li G.H."/>
            <person name="Liu X."/>
            <person name="Gao L.Z."/>
        </authorList>
    </citation>
    <scope>NUCLEOTIDE SEQUENCE [LARGE SCALE GENOMIC DNA]</scope>
    <source>
        <strain evidence="2">cv. GT1</strain>
        <tissue evidence="1">Leaf</tissue>
    </source>
</reference>
<proteinExistence type="predicted"/>
<gene>
    <name evidence="1" type="ORF">GH714_033378</name>
</gene>
<dbReference type="PANTHER" id="PTHR46087:SF9">
    <property type="entry name" value="ARM REPEAT SUPERFAMILY PROTEIN"/>
    <property type="match status" value="1"/>
</dbReference>
<name>A0A6A6M2K1_HEVBR</name>
<accession>A0A6A6M2K1</accession>
<protein>
    <submittedName>
        <fullName evidence="1">Uncharacterized protein</fullName>
    </submittedName>
</protein>
<sequence>MAMESFAFNVAEKVLDKVASLPTKRYVLHGVDPFLHLVDKKLKAVNAGSDHSTNIYGSKEDDYLPLKFLLEVDFTGDQSRETLLLRLFKGLDNYPDSELSFVHEQLLNEFLPNDACQLAGHFMDALLKLDQVLDAEHQVGRMYKTALDLPHEEIAHHCETLLKGKQNKISNVMST</sequence>
<dbReference type="InterPro" id="IPR055296">
    <property type="entry name" value="SRL2-like"/>
</dbReference>
<dbReference type="PANTHER" id="PTHR46087">
    <property type="entry name" value="PUTATIVE, EXPRESSED-RELATED"/>
    <property type="match status" value="1"/>
</dbReference>
<evidence type="ECO:0000313" key="1">
    <source>
        <dbReference type="EMBL" id="KAF2307920.1"/>
    </source>
</evidence>